<dbReference type="GO" id="GO:0016491">
    <property type="term" value="F:oxidoreductase activity"/>
    <property type="evidence" value="ECO:0007669"/>
    <property type="project" value="InterPro"/>
</dbReference>
<dbReference type="Pfam" id="PF01323">
    <property type="entry name" value="DSBA"/>
    <property type="match status" value="1"/>
</dbReference>
<protein>
    <submittedName>
        <fullName evidence="3">DSBA-like thioredoxin domain-containing protein</fullName>
    </submittedName>
</protein>
<evidence type="ECO:0000259" key="2">
    <source>
        <dbReference type="Pfam" id="PF01323"/>
    </source>
</evidence>
<dbReference type="InterPro" id="IPR001853">
    <property type="entry name" value="DSBA-like_thioredoxin_dom"/>
</dbReference>
<dbReference type="Gene3D" id="3.40.30.10">
    <property type="entry name" value="Glutaredoxin"/>
    <property type="match status" value="1"/>
</dbReference>
<name>A0A395HQU1_ASPHC</name>
<evidence type="ECO:0000313" key="4">
    <source>
        <dbReference type="Proteomes" id="UP000248961"/>
    </source>
</evidence>
<dbReference type="PANTHER" id="PTHR13887:SF41">
    <property type="entry name" value="THIOREDOXIN SUPERFAMILY PROTEIN"/>
    <property type="match status" value="1"/>
</dbReference>
<gene>
    <name evidence="3" type="ORF">BO97DRAFT_407099</name>
</gene>
<dbReference type="AlphaFoldDB" id="A0A395HQU1"/>
<dbReference type="CDD" id="cd03024">
    <property type="entry name" value="DsbA_FrnE"/>
    <property type="match status" value="1"/>
</dbReference>
<sequence length="248" mass="27190">MALINISITSDPVCPWCYIGYRRLTKAIRLYQKTYPGGGRDTVRVSWKLYILDANAPTESIPYMERMTQKLGADKVAGTQAHLQRLGRADGIHFRFGGRIGSTIRAHQMIMLSELQDQKSGDDTRAGTAGVVEAIFRAHFEEEQDITDPETLIRLAVQAGSGLEESQVRSWLEEGQGVAEIQSEAQRARDEGIQGVPHFQIGEGKGMRTLSGGQDASDFLQALIAYKEGLGGTTEDSASRQVSIENAC</sequence>
<dbReference type="EMBL" id="KZ824297">
    <property type="protein sequence ID" value="RAL10187.1"/>
    <property type="molecule type" value="Genomic_DNA"/>
</dbReference>
<keyword evidence="4" id="KW-1185">Reference proteome</keyword>
<proteinExistence type="predicted"/>
<reference evidence="3 4" key="1">
    <citation type="submission" date="2018-02" db="EMBL/GenBank/DDBJ databases">
        <title>The genomes of Aspergillus section Nigri reveals drivers in fungal speciation.</title>
        <authorList>
            <consortium name="DOE Joint Genome Institute"/>
            <person name="Vesth T.C."/>
            <person name="Nybo J."/>
            <person name="Theobald S."/>
            <person name="Brandl J."/>
            <person name="Frisvad J.C."/>
            <person name="Nielsen K.F."/>
            <person name="Lyhne E.K."/>
            <person name="Kogle M.E."/>
            <person name="Kuo A."/>
            <person name="Riley R."/>
            <person name="Clum A."/>
            <person name="Nolan M."/>
            <person name="Lipzen A."/>
            <person name="Salamov A."/>
            <person name="Henrissat B."/>
            <person name="Wiebenga A."/>
            <person name="De vries R.P."/>
            <person name="Grigoriev I.V."/>
            <person name="Mortensen U.H."/>
            <person name="Andersen M.R."/>
            <person name="Baker S.E."/>
        </authorList>
    </citation>
    <scope>NUCLEOTIDE SEQUENCE [LARGE SCALE GENOMIC DNA]</scope>
    <source>
        <strain evidence="3 4">CBS 101889</strain>
    </source>
</reference>
<dbReference type="VEuPathDB" id="FungiDB:BO97DRAFT_407099"/>
<evidence type="ECO:0000313" key="3">
    <source>
        <dbReference type="EMBL" id="RAL10187.1"/>
    </source>
</evidence>
<dbReference type="OrthoDB" id="1930760at2759"/>
<organism evidence="3 4">
    <name type="scientific">Aspergillus homomorphus (strain CBS 101889)</name>
    <dbReference type="NCBI Taxonomy" id="1450537"/>
    <lineage>
        <taxon>Eukaryota</taxon>
        <taxon>Fungi</taxon>
        <taxon>Dikarya</taxon>
        <taxon>Ascomycota</taxon>
        <taxon>Pezizomycotina</taxon>
        <taxon>Eurotiomycetes</taxon>
        <taxon>Eurotiomycetidae</taxon>
        <taxon>Eurotiales</taxon>
        <taxon>Aspergillaceae</taxon>
        <taxon>Aspergillus</taxon>
        <taxon>Aspergillus subgen. Circumdati</taxon>
    </lineage>
</organism>
<dbReference type="PANTHER" id="PTHR13887">
    <property type="entry name" value="GLUTATHIONE S-TRANSFERASE KAPPA"/>
    <property type="match status" value="1"/>
</dbReference>
<accession>A0A395HQU1</accession>
<dbReference type="InterPro" id="IPR036249">
    <property type="entry name" value="Thioredoxin-like_sf"/>
</dbReference>
<dbReference type="Proteomes" id="UP000248961">
    <property type="component" value="Unassembled WGS sequence"/>
</dbReference>
<evidence type="ECO:0000256" key="1">
    <source>
        <dbReference type="SAM" id="MobiDB-lite"/>
    </source>
</evidence>
<feature type="region of interest" description="Disordered" evidence="1">
    <location>
        <begin position="188"/>
        <end position="210"/>
    </location>
</feature>
<dbReference type="GeneID" id="37199859"/>
<feature type="domain" description="DSBA-like thioredoxin" evidence="2">
    <location>
        <begin position="7"/>
        <end position="223"/>
    </location>
</feature>
<dbReference type="RefSeq" id="XP_025549341.1">
    <property type="nucleotide sequence ID" value="XM_025695570.1"/>
</dbReference>
<dbReference type="SUPFAM" id="SSF52833">
    <property type="entry name" value="Thioredoxin-like"/>
    <property type="match status" value="1"/>
</dbReference>